<dbReference type="PROSITE" id="PS01334">
    <property type="entry name" value="PYRASE_CYS"/>
    <property type="match status" value="1"/>
</dbReference>
<dbReference type="CDD" id="cd00501">
    <property type="entry name" value="Peptidase_C15"/>
    <property type="match status" value="1"/>
</dbReference>
<comment type="similarity">
    <text evidence="1">Belongs to the peptidase C15 family.</text>
</comment>
<keyword evidence="2" id="KW-0963">Cytoplasm</keyword>
<keyword evidence="5" id="KW-0788">Thiol protease</keyword>
<dbReference type="SUPFAM" id="SSF53182">
    <property type="entry name" value="Pyrrolidone carboxyl peptidase (pyroglutamate aminopeptidase)"/>
    <property type="match status" value="1"/>
</dbReference>
<dbReference type="PIRSF" id="PIRSF015592">
    <property type="entry name" value="Prld-crbxl_pptds"/>
    <property type="match status" value="1"/>
</dbReference>
<dbReference type="RefSeq" id="WP_209909274.1">
    <property type="nucleotide sequence ID" value="NZ_BAAAMI010000013.1"/>
</dbReference>
<dbReference type="PRINTS" id="PR00706">
    <property type="entry name" value="PYROGLUPTASE"/>
</dbReference>
<accession>A0ABS4WH37</accession>
<evidence type="ECO:0000256" key="6">
    <source>
        <dbReference type="PROSITE-ProRule" id="PRU10077"/>
    </source>
</evidence>
<comment type="caution">
    <text evidence="7">The sequence shown here is derived from an EMBL/GenBank/DDBJ whole genome shotgun (WGS) entry which is preliminary data.</text>
</comment>
<feature type="active site" evidence="6">
    <location>
        <position position="147"/>
    </location>
</feature>
<dbReference type="GO" id="GO:0016920">
    <property type="term" value="F:pyroglutamyl-peptidase activity"/>
    <property type="evidence" value="ECO:0007669"/>
    <property type="project" value="UniProtKB-EC"/>
</dbReference>
<comment type="catalytic activity">
    <reaction evidence="6">
        <text>Release of an N-terminal pyroglutamyl group from a polypeptide, the second amino acid generally not being Pro.</text>
        <dbReference type="EC" id="3.4.19.3"/>
    </reaction>
</comment>
<evidence type="ECO:0000313" key="8">
    <source>
        <dbReference type="Proteomes" id="UP000766570"/>
    </source>
</evidence>
<evidence type="ECO:0000256" key="4">
    <source>
        <dbReference type="ARBA" id="ARBA00022801"/>
    </source>
</evidence>
<dbReference type="InterPro" id="IPR036440">
    <property type="entry name" value="Peptidase_C15-like_sf"/>
</dbReference>
<proteinExistence type="inferred from homology"/>
<evidence type="ECO:0000256" key="3">
    <source>
        <dbReference type="ARBA" id="ARBA00022670"/>
    </source>
</evidence>
<organism evidence="7 8">
    <name type="scientific">Paeniglutamicibacter psychrophenolicus</name>
    <dbReference type="NCBI Taxonomy" id="257454"/>
    <lineage>
        <taxon>Bacteria</taxon>
        <taxon>Bacillati</taxon>
        <taxon>Actinomycetota</taxon>
        <taxon>Actinomycetes</taxon>
        <taxon>Micrococcales</taxon>
        <taxon>Micrococcaceae</taxon>
        <taxon>Paeniglutamicibacter</taxon>
    </lineage>
</organism>
<dbReference type="Gene3D" id="3.40.630.20">
    <property type="entry name" value="Peptidase C15, pyroglutamyl peptidase I-like"/>
    <property type="match status" value="1"/>
</dbReference>
<dbReference type="InterPro" id="IPR016125">
    <property type="entry name" value="Peptidase_C15-like"/>
</dbReference>
<name>A0ABS4WH37_9MICC</name>
<evidence type="ECO:0000313" key="7">
    <source>
        <dbReference type="EMBL" id="MBP2375512.1"/>
    </source>
</evidence>
<keyword evidence="4 7" id="KW-0378">Hydrolase</keyword>
<evidence type="ECO:0000256" key="1">
    <source>
        <dbReference type="ARBA" id="ARBA00006641"/>
    </source>
</evidence>
<sequence length="210" mass="22032">MILLTGFEPFGGEHFNPSFAIARQAARILGGQGLQVRAAELPCVFATAPAVLDDLLEAHRPSVVISLGLAAGRTTMGLEKVAINHIDARIADNAGDQPIDRPVIIGAPAAYFSTLPLKAALQALREPAPGRDAIEVGISYSAGSFVCNQMFYSLMHRTTGVPGIHAGFIHVPWMDATHPGLEEMAKAVAAVALLALDNAAEPLLSAGTEY</sequence>
<protein>
    <recommendedName>
        <fullName evidence="6">Pyroglutamyl-peptidase I</fullName>
        <ecNumber evidence="6">3.4.19.3</ecNumber>
    </recommendedName>
</protein>
<reference evidence="7 8" key="1">
    <citation type="submission" date="2021-03" db="EMBL/GenBank/DDBJ databases">
        <title>Sequencing the genomes of 1000 actinobacteria strains.</title>
        <authorList>
            <person name="Klenk H.-P."/>
        </authorList>
    </citation>
    <scope>NUCLEOTIDE SEQUENCE [LARGE SCALE GENOMIC DNA]</scope>
    <source>
        <strain evidence="7 8">DSM 15454</strain>
    </source>
</reference>
<dbReference type="InterPro" id="IPR000816">
    <property type="entry name" value="Peptidase_C15"/>
</dbReference>
<dbReference type="Pfam" id="PF01470">
    <property type="entry name" value="Peptidase_C15"/>
    <property type="match status" value="1"/>
</dbReference>
<dbReference type="EC" id="3.4.19.3" evidence="6"/>
<dbReference type="Proteomes" id="UP000766570">
    <property type="component" value="Unassembled WGS sequence"/>
</dbReference>
<dbReference type="PANTHER" id="PTHR23402:SF1">
    <property type="entry name" value="PYROGLUTAMYL-PEPTIDASE I"/>
    <property type="match status" value="1"/>
</dbReference>
<dbReference type="PANTHER" id="PTHR23402">
    <property type="entry name" value="PROTEASE FAMILY C15 PYROGLUTAMYL-PEPTIDASE I-RELATED"/>
    <property type="match status" value="1"/>
</dbReference>
<gene>
    <name evidence="7" type="ORF">JOF46_003424</name>
</gene>
<dbReference type="InterPro" id="IPR033694">
    <property type="entry name" value="PGPEP1_Cys_AS"/>
</dbReference>
<keyword evidence="3" id="KW-0645">Protease</keyword>
<evidence type="ECO:0000256" key="2">
    <source>
        <dbReference type="ARBA" id="ARBA00022490"/>
    </source>
</evidence>
<evidence type="ECO:0000256" key="5">
    <source>
        <dbReference type="ARBA" id="ARBA00022807"/>
    </source>
</evidence>
<keyword evidence="8" id="KW-1185">Reference proteome</keyword>
<dbReference type="EMBL" id="JAGIOE010000001">
    <property type="protein sequence ID" value="MBP2375512.1"/>
    <property type="molecule type" value="Genomic_DNA"/>
</dbReference>